<evidence type="ECO:0000313" key="2">
    <source>
        <dbReference type="Proteomes" id="UP000229314"/>
    </source>
</evidence>
<accession>A0A2D2C1Z4</accession>
<dbReference type="Proteomes" id="UP000229314">
    <property type="component" value="Chromosome"/>
</dbReference>
<name>A0A2D2C1Z4_9RHOB</name>
<evidence type="ECO:0000313" key="1">
    <source>
        <dbReference type="EMBL" id="ATQ56533.1"/>
    </source>
</evidence>
<reference evidence="1 2" key="1">
    <citation type="submission" date="2017-10" db="EMBL/GenBank/DDBJ databases">
        <title>Complete genome sequence of Paracoccus yeei TT13 isolated from human skin.</title>
        <authorList>
            <person name="Lee K."/>
            <person name="Lim J.Y."/>
            <person name="Hwang I."/>
        </authorList>
    </citation>
    <scope>NUCLEOTIDE SEQUENCE [LARGE SCALE GENOMIC DNA]</scope>
    <source>
        <strain evidence="1 2">TT13</strain>
    </source>
</reference>
<dbReference type="GeneID" id="78898476"/>
<sequence length="130" mass="14948">MRDANAQICEARIRISRMNVDFRWGAVRALDECQGILGSYRRGDTRVLRGYNGKTRQEISEQMKVQMIRIARILTIPGISREIENGCRQALSIFKNYGYAAGADGDFLDRVAEKLDAYIERSKYGRRRIV</sequence>
<dbReference type="EMBL" id="CP024422">
    <property type="protein sequence ID" value="ATQ56533.1"/>
    <property type="molecule type" value="Genomic_DNA"/>
</dbReference>
<gene>
    <name evidence="1" type="ORF">PYTT13_12525</name>
</gene>
<organism evidence="1 2">
    <name type="scientific">Paracoccus yeei</name>
    <dbReference type="NCBI Taxonomy" id="147645"/>
    <lineage>
        <taxon>Bacteria</taxon>
        <taxon>Pseudomonadati</taxon>
        <taxon>Pseudomonadota</taxon>
        <taxon>Alphaproteobacteria</taxon>
        <taxon>Rhodobacterales</taxon>
        <taxon>Paracoccaceae</taxon>
        <taxon>Paracoccus</taxon>
    </lineage>
</organism>
<protein>
    <submittedName>
        <fullName evidence="1">Uncharacterized protein</fullName>
    </submittedName>
</protein>
<dbReference type="RefSeq" id="WP_099649328.1">
    <property type="nucleotide sequence ID" value="NZ_CP024422.1"/>
</dbReference>
<proteinExistence type="predicted"/>
<dbReference type="AlphaFoldDB" id="A0A2D2C1Z4"/>